<name>A0A518HTW6_9BACT</name>
<dbReference type="EMBL" id="CP037423">
    <property type="protein sequence ID" value="QDV44292.1"/>
    <property type="molecule type" value="Genomic_DNA"/>
</dbReference>
<feature type="compositionally biased region" description="Low complexity" evidence="1">
    <location>
        <begin position="360"/>
        <end position="374"/>
    </location>
</feature>
<feature type="region of interest" description="Disordered" evidence="1">
    <location>
        <begin position="603"/>
        <end position="648"/>
    </location>
</feature>
<feature type="region of interest" description="Disordered" evidence="1">
    <location>
        <begin position="215"/>
        <end position="273"/>
    </location>
</feature>
<keyword evidence="4" id="KW-1185">Reference proteome</keyword>
<organism evidence="3 4">
    <name type="scientific">Stieleria neptunia</name>
    <dbReference type="NCBI Taxonomy" id="2527979"/>
    <lineage>
        <taxon>Bacteria</taxon>
        <taxon>Pseudomonadati</taxon>
        <taxon>Planctomycetota</taxon>
        <taxon>Planctomycetia</taxon>
        <taxon>Pirellulales</taxon>
        <taxon>Pirellulaceae</taxon>
        <taxon>Stieleria</taxon>
    </lineage>
</organism>
<evidence type="ECO:0000313" key="4">
    <source>
        <dbReference type="Proteomes" id="UP000319004"/>
    </source>
</evidence>
<dbReference type="Proteomes" id="UP000319004">
    <property type="component" value="Chromosome"/>
</dbReference>
<feature type="compositionally biased region" description="Basic and acidic residues" evidence="1">
    <location>
        <begin position="613"/>
        <end position="626"/>
    </location>
</feature>
<feature type="compositionally biased region" description="Low complexity" evidence="1">
    <location>
        <begin position="312"/>
        <end position="327"/>
    </location>
</feature>
<proteinExistence type="predicted"/>
<dbReference type="Pfam" id="PF02120">
    <property type="entry name" value="Flg_hook"/>
    <property type="match status" value="1"/>
</dbReference>
<feature type="region of interest" description="Disordered" evidence="1">
    <location>
        <begin position="293"/>
        <end position="475"/>
    </location>
</feature>
<dbReference type="KEGG" id="snep:Enr13x_41560"/>
<evidence type="ECO:0000313" key="3">
    <source>
        <dbReference type="EMBL" id="QDV44292.1"/>
    </source>
</evidence>
<dbReference type="OrthoDB" id="237593at2"/>
<keyword evidence="3" id="KW-0969">Cilium</keyword>
<keyword evidence="3" id="KW-0966">Cell projection</keyword>
<dbReference type="RefSeq" id="WP_145388660.1">
    <property type="nucleotide sequence ID" value="NZ_CP037423.1"/>
</dbReference>
<dbReference type="InterPro" id="IPR038610">
    <property type="entry name" value="FliK-like_C_sf"/>
</dbReference>
<evidence type="ECO:0000256" key="1">
    <source>
        <dbReference type="SAM" id="MobiDB-lite"/>
    </source>
</evidence>
<keyword evidence="3" id="KW-0282">Flagellum</keyword>
<gene>
    <name evidence="3" type="ORF">Enr13x_41560</name>
</gene>
<protein>
    <submittedName>
        <fullName evidence="3">Flagellar hook-length control protein FliK</fullName>
    </submittedName>
</protein>
<feature type="domain" description="Flagellar hook-length control protein-like C-terminal" evidence="2">
    <location>
        <begin position="532"/>
        <end position="609"/>
    </location>
</feature>
<dbReference type="CDD" id="cd17470">
    <property type="entry name" value="T3SS_Flik_C"/>
    <property type="match status" value="1"/>
</dbReference>
<dbReference type="Gene3D" id="3.30.750.140">
    <property type="match status" value="1"/>
</dbReference>
<reference evidence="3 4" key="1">
    <citation type="submission" date="2019-03" db="EMBL/GenBank/DDBJ databases">
        <title>Deep-cultivation of Planctomycetes and their phenomic and genomic characterization uncovers novel biology.</title>
        <authorList>
            <person name="Wiegand S."/>
            <person name="Jogler M."/>
            <person name="Boedeker C."/>
            <person name="Pinto D."/>
            <person name="Vollmers J."/>
            <person name="Rivas-Marin E."/>
            <person name="Kohn T."/>
            <person name="Peeters S.H."/>
            <person name="Heuer A."/>
            <person name="Rast P."/>
            <person name="Oberbeckmann S."/>
            <person name="Bunk B."/>
            <person name="Jeske O."/>
            <person name="Meyerdierks A."/>
            <person name="Storesund J.E."/>
            <person name="Kallscheuer N."/>
            <person name="Luecker S."/>
            <person name="Lage O.M."/>
            <person name="Pohl T."/>
            <person name="Merkel B.J."/>
            <person name="Hornburger P."/>
            <person name="Mueller R.-W."/>
            <person name="Bruemmer F."/>
            <person name="Labrenz M."/>
            <person name="Spormann A.M."/>
            <person name="Op den Camp H."/>
            <person name="Overmann J."/>
            <person name="Amann R."/>
            <person name="Jetten M.S.M."/>
            <person name="Mascher T."/>
            <person name="Medema M.H."/>
            <person name="Devos D.P."/>
            <person name="Kaster A.-K."/>
            <person name="Ovreas L."/>
            <person name="Rohde M."/>
            <person name="Galperin M.Y."/>
            <person name="Jogler C."/>
        </authorList>
    </citation>
    <scope>NUCLEOTIDE SEQUENCE [LARGE SCALE GENOMIC DNA]</scope>
    <source>
        <strain evidence="3 4">Enr13</strain>
    </source>
</reference>
<feature type="region of interest" description="Disordered" evidence="1">
    <location>
        <begin position="156"/>
        <end position="201"/>
    </location>
</feature>
<feature type="compositionally biased region" description="Basic and acidic residues" evidence="1">
    <location>
        <begin position="344"/>
        <end position="359"/>
    </location>
</feature>
<feature type="compositionally biased region" description="Polar residues" evidence="1">
    <location>
        <begin position="603"/>
        <end position="612"/>
    </location>
</feature>
<dbReference type="InterPro" id="IPR021136">
    <property type="entry name" value="Flagellar_hook_control-like_C"/>
</dbReference>
<evidence type="ECO:0000259" key="2">
    <source>
        <dbReference type="Pfam" id="PF02120"/>
    </source>
</evidence>
<accession>A0A518HTW6</accession>
<feature type="compositionally biased region" description="Polar residues" evidence="1">
    <location>
        <begin position="627"/>
        <end position="638"/>
    </location>
</feature>
<sequence>MANLFFDFPCTASCSDTASTQSKGKSAGAAEASESFESVAKKLLAIDDLDAQVEASAVAAGNAAAASTTELVVTQAADGDGESSTWQDAEWAPASLAIDTRSQVSADVAGDASSQSDAMAIPVDPLLSQQWGKDDGVSPVVRDDATLAHIDSVSSADANAELETPADGVPVNEAESPDDAVSSDVELPSVDQDDTTVSDSAGNAEVVAVAAGIPLDAGGNAGPNQPAEQSRTPDDFVSANTDSESAETGARPLTGDRVEEEPVQAADGELPEKGLESVRAESGGLADVAVPISGASEGSWPQTVAVEDSVDAGGLSQSSGSLAGAASTEQVVAPSEAIHSGSDVADRFDNEIASDERGGATDADSAVDDAVTADLAGQDTPQPLAPGSVSDSAVGAVDENAAVSGAIQPVAKESVADLESPDVEESGDLSVDPEALEPAPSDSGGQPELGGQQSRRDDSFDASISGDPNDVVPEANEQPTILPIDASFDAASDVSADQEILETLSLEEFIAQSPASPEAVKKTAEVIKDAMQASLQLEGQTVRVEIHPAELGTLKIQVTQSDQSIETQIIATEFVTSELLAGHRDQLMEALSDLGFDSSEVNISFEDQSSTESEGRQPPAEHRYQSKSETQSQVSRASVSGGGINIVA</sequence>
<dbReference type="AlphaFoldDB" id="A0A518HTW6"/>